<dbReference type="GO" id="GO:0005524">
    <property type="term" value="F:ATP binding"/>
    <property type="evidence" value="ECO:0007669"/>
    <property type="project" value="UniProtKB-KW"/>
</dbReference>
<feature type="domain" description="DUF4213" evidence="2">
    <location>
        <begin position="28"/>
        <end position="107"/>
    </location>
</feature>
<dbReference type="Pfam" id="PF13938">
    <property type="entry name" value="DUF4213"/>
    <property type="match status" value="1"/>
</dbReference>
<reference evidence="3 4" key="1">
    <citation type="submission" date="2017-08" db="EMBL/GenBank/DDBJ databases">
        <title>Burning lignite coal seam in the remote Altai Mountains harbors a hydrogen-driven thermophilic microbial community.</title>
        <authorList>
            <person name="Kadnikov V.V."/>
            <person name="Mardanov A.V."/>
            <person name="Ivasenko D."/>
            <person name="Beletsky A.V."/>
            <person name="Karnachuk O.V."/>
            <person name="Ravin N.V."/>
        </authorList>
    </citation>
    <scope>NUCLEOTIDE SEQUENCE [LARGE SCALE GENOMIC DNA]</scope>
    <source>
        <strain evidence="3">AL31</strain>
    </source>
</reference>
<accession>A0A2T5G5K0</accession>
<dbReference type="Proteomes" id="UP000244016">
    <property type="component" value="Unassembled WGS sequence"/>
</dbReference>
<dbReference type="EMBL" id="PEBW01000005">
    <property type="protein sequence ID" value="PTQ51460.1"/>
    <property type="molecule type" value="Genomic_DNA"/>
</dbReference>
<evidence type="ECO:0000259" key="1">
    <source>
        <dbReference type="Pfam" id="PF04016"/>
    </source>
</evidence>
<name>A0A2T5G5K0_9BACL</name>
<protein>
    <submittedName>
        <fullName evidence="3">Molybdenum transport ATP-binding protein ModC</fullName>
    </submittedName>
</protein>
<dbReference type="Gene3D" id="3.40.50.11590">
    <property type="match status" value="1"/>
</dbReference>
<dbReference type="Pfam" id="PF04016">
    <property type="entry name" value="DUF364"/>
    <property type="match status" value="1"/>
</dbReference>
<gene>
    <name evidence="3" type="ORF">BLITH_1537</name>
</gene>
<dbReference type="InterPro" id="IPR007161">
    <property type="entry name" value="DUF364"/>
</dbReference>
<dbReference type="InterPro" id="IPR025251">
    <property type="entry name" value="DUF4213"/>
</dbReference>
<evidence type="ECO:0000313" key="4">
    <source>
        <dbReference type="Proteomes" id="UP000244016"/>
    </source>
</evidence>
<keyword evidence="3" id="KW-0067">ATP-binding</keyword>
<comment type="caution">
    <text evidence="3">The sequence shown here is derived from an EMBL/GenBank/DDBJ whole genome shotgun (WGS) entry which is preliminary data.</text>
</comment>
<dbReference type="AlphaFoldDB" id="A0A2T5G5K0"/>
<dbReference type="SUPFAM" id="SSF159713">
    <property type="entry name" value="Dhaf3308-like"/>
    <property type="match status" value="1"/>
</dbReference>
<sequence>MERNPSSPPLAKKDPSSWPPLGWRWEYYHALLELVPDDLVVDEVLVGLHWTLVRSGDRVGMSMTYREGEVSVPQAGDFAGKPLREVARLVLSWNFVEAAIGVAAIGAGVNTRERVESLLGHSLEAYDPKSAFDALREKLRGKKVAVVGHFPGIEELREDVELTIFERVPLPGDTPDPAAEYLMAEQDAVFLTASTLVNKTFPRMLELAREKFLVLVGPSTPMHPLLYTWGVDVLAGLVVLDPDRVWRIAQEGGHRRLFREGAFRVNVPRHGGGL</sequence>
<organism evidence="3 4">
    <name type="scientific">Brockia lithotrophica</name>
    <dbReference type="NCBI Taxonomy" id="933949"/>
    <lineage>
        <taxon>Bacteria</taxon>
        <taxon>Bacillati</taxon>
        <taxon>Bacillota</taxon>
        <taxon>Bacilli</taxon>
        <taxon>Bacillales</taxon>
        <taxon>Bacillales Family X. Incertae Sedis</taxon>
        <taxon>Brockia</taxon>
    </lineage>
</organism>
<evidence type="ECO:0000313" key="3">
    <source>
        <dbReference type="EMBL" id="PTQ51460.1"/>
    </source>
</evidence>
<feature type="domain" description="Putative heavy-metal chelation" evidence="1">
    <location>
        <begin position="131"/>
        <end position="262"/>
    </location>
</feature>
<keyword evidence="3" id="KW-0547">Nucleotide-binding</keyword>
<dbReference type="Gene3D" id="3.30.390.100">
    <property type="match status" value="1"/>
</dbReference>
<evidence type="ECO:0000259" key="2">
    <source>
        <dbReference type="Pfam" id="PF13938"/>
    </source>
</evidence>
<proteinExistence type="predicted"/>